<dbReference type="OrthoDB" id="596403at2"/>
<dbReference type="Proteomes" id="UP000321245">
    <property type="component" value="Unassembled WGS sequence"/>
</dbReference>
<dbReference type="RefSeq" id="WP_019975180.1">
    <property type="nucleotide sequence ID" value="NZ_BJXC01000015.1"/>
</dbReference>
<dbReference type="InterPro" id="IPR052894">
    <property type="entry name" value="AsmA-related"/>
</dbReference>
<dbReference type="GO" id="GO:0005886">
    <property type="term" value="C:plasma membrane"/>
    <property type="evidence" value="ECO:0007669"/>
    <property type="project" value="TreeGrafter"/>
</dbReference>
<gene>
    <name evidence="3" type="ORF">EB1_21820</name>
</gene>
<dbReference type="GO" id="GO:0090313">
    <property type="term" value="P:regulation of protein targeting to membrane"/>
    <property type="evidence" value="ECO:0007669"/>
    <property type="project" value="TreeGrafter"/>
</dbReference>
<feature type="compositionally biased region" description="Basic and acidic residues" evidence="1">
    <location>
        <begin position="1030"/>
        <end position="1039"/>
    </location>
</feature>
<dbReference type="Pfam" id="PF05170">
    <property type="entry name" value="AsmA"/>
    <property type="match status" value="1"/>
</dbReference>
<evidence type="ECO:0000259" key="2">
    <source>
        <dbReference type="Pfam" id="PF05170"/>
    </source>
</evidence>
<dbReference type="GeneID" id="84651674"/>
<name>A0A511NHV7_9FLAO</name>
<reference evidence="3 4" key="1">
    <citation type="submission" date="2019-07" db="EMBL/GenBank/DDBJ databases">
        <title>Whole genome shotgun sequence of Empedobacter brevis NBRC 14943.</title>
        <authorList>
            <person name="Hosoyama A."/>
            <person name="Uohara A."/>
            <person name="Ohji S."/>
            <person name="Ichikawa N."/>
        </authorList>
    </citation>
    <scope>NUCLEOTIDE SEQUENCE [LARGE SCALE GENOMIC DNA]</scope>
    <source>
        <strain evidence="3 4">NBRC 14943</strain>
    </source>
</reference>
<sequence>MKKKKTILSKLLKVMKITGITLGGVALALYVSPYFFKEQINDGIKEVAKNYIKTEVDFKDLDISFFNHFPKLTVTLTDSSIKGSVPYQTENLISAKEIALGVDVKTLFSDKIIFNELFIQHADIKLKVDSLGKTNFDIVVPSDEADQQESNVGLALNNFKISDSNFLYDDKSSTTFLKLDEFDYDGLIDYSNNQLTLNASTSIKNVNFSFDVQKYVKNLPLKGKINSKIDLKNLSFYFTENNLELGQFPFSLRGSLLMPDENKVFDLTIASDKNDLKYIPAIIPEAYQEWAKDVEMKGSSKILFTMKGIMNVETNQNPDIHIDVKVDDGWLNYKKSSSPIKNINLVSTIDLQGLDPEKMRVKVENLDFKLLEGTTKTNFTYWAGRTLFSEGVIESTVDLEALKNATGFQRIDAKGILNLEGNWKGSIVQTAKNPMQKIPTFYLKANLEKGYFKMREMPAALEHINLNMTMQNKDGNYKNTSVLVHQIDAKAMDNFMIGRLELKNLNNFPIDADFGAKIHLEDIYKIYPVKNVDMRGDLYVKMKANGTYEPKRKRVPVSNTIVKLKNGYLKLKEYPNLPLENMTVETHIKSGRGSFNDLSIDVLPISFTLAGKPFKVNANLKNLNNLDYRVHSKGELNLANLYKLFPVEGLDVAGIIETNFGVKGTNGAPLESLENKGYVKIQNIKINTKFFPSKFVVKEGDFRFEGSHLTFKDVKARYKRNVFVFDGNVSNYINYALKENETLKGNINFTTNRVNIDDFMAFNTGTTASNSVSAEEGVVLLPKNVELLIKGQAHEVLFKDIVLQNFNGDLALNQGNLALQNTTFNLIGSQFTMNGNYIPVNAKKAKFNFNVKANNFDIQRAYHEITLFRELVSAAEKAHGKVSMDYHLQGDLGADMFPKMKTIKGEGDFTLEEIKFLGFKVFNAVAEKTSTDALHDANVKKVTIKTKIENNVMTIHRTKFKIAGFRPRIEGQVTLDGYMNLGMRLGLPPFGIIGIPIKITGPSDTFEVEVGKYRKEELDESDDEFGEYQKSLEEEKAKQ</sequence>
<dbReference type="EMBL" id="BJXC01000015">
    <property type="protein sequence ID" value="GEM52392.1"/>
    <property type="molecule type" value="Genomic_DNA"/>
</dbReference>
<keyword evidence="4" id="KW-1185">Reference proteome</keyword>
<dbReference type="PANTHER" id="PTHR30441">
    <property type="entry name" value="DUF748 DOMAIN-CONTAINING PROTEIN"/>
    <property type="match status" value="1"/>
</dbReference>
<dbReference type="AlphaFoldDB" id="A0A511NHV7"/>
<dbReference type="PANTHER" id="PTHR30441:SF8">
    <property type="entry name" value="DUF748 DOMAIN-CONTAINING PROTEIN"/>
    <property type="match status" value="1"/>
</dbReference>
<dbReference type="STRING" id="1218108.GCA_000382425_01689"/>
<protein>
    <recommendedName>
        <fullName evidence="2">AsmA domain-containing protein</fullName>
    </recommendedName>
</protein>
<evidence type="ECO:0000313" key="4">
    <source>
        <dbReference type="Proteomes" id="UP000321245"/>
    </source>
</evidence>
<comment type="caution">
    <text evidence="3">The sequence shown here is derived from an EMBL/GenBank/DDBJ whole genome shotgun (WGS) entry which is preliminary data.</text>
</comment>
<dbReference type="InterPro" id="IPR007844">
    <property type="entry name" value="AsmA"/>
</dbReference>
<feature type="domain" description="AsmA" evidence="2">
    <location>
        <begin position="16"/>
        <end position="179"/>
    </location>
</feature>
<evidence type="ECO:0000313" key="3">
    <source>
        <dbReference type="EMBL" id="GEM52392.1"/>
    </source>
</evidence>
<organism evidence="3 4">
    <name type="scientific">Empedobacter brevis NBRC 14943 = ATCC 43319</name>
    <dbReference type="NCBI Taxonomy" id="1218108"/>
    <lineage>
        <taxon>Bacteria</taxon>
        <taxon>Pseudomonadati</taxon>
        <taxon>Bacteroidota</taxon>
        <taxon>Flavobacteriia</taxon>
        <taxon>Flavobacteriales</taxon>
        <taxon>Weeksellaceae</taxon>
        <taxon>Empedobacter</taxon>
    </lineage>
</organism>
<feature type="region of interest" description="Disordered" evidence="1">
    <location>
        <begin position="1017"/>
        <end position="1039"/>
    </location>
</feature>
<accession>A0A511NHV7</accession>
<evidence type="ECO:0000256" key="1">
    <source>
        <dbReference type="SAM" id="MobiDB-lite"/>
    </source>
</evidence>
<proteinExistence type="predicted"/>